<evidence type="ECO:0000256" key="9">
    <source>
        <dbReference type="ARBA" id="ARBA00022763"/>
    </source>
</evidence>
<evidence type="ECO:0000256" key="7">
    <source>
        <dbReference type="ARBA" id="ARBA00022679"/>
    </source>
</evidence>
<evidence type="ECO:0000256" key="10">
    <source>
        <dbReference type="ARBA" id="ARBA00022771"/>
    </source>
</evidence>
<feature type="compositionally biased region" description="Basic and acidic residues" evidence="19">
    <location>
        <begin position="365"/>
        <end position="376"/>
    </location>
</feature>
<dbReference type="PROSITE" id="PS00518">
    <property type="entry name" value="ZF_RING_1"/>
    <property type="match status" value="1"/>
</dbReference>
<proteinExistence type="inferred from homology"/>
<evidence type="ECO:0000256" key="4">
    <source>
        <dbReference type="ARBA" id="ARBA00009506"/>
    </source>
</evidence>
<evidence type="ECO:0000256" key="12">
    <source>
        <dbReference type="ARBA" id="ARBA00022833"/>
    </source>
</evidence>
<dbReference type="InterPro" id="IPR001841">
    <property type="entry name" value="Znf_RING"/>
</dbReference>
<dbReference type="PANTHER" id="PTHR14134:SF2">
    <property type="entry name" value="E3 UBIQUITIN-PROTEIN LIGASE RAD18"/>
    <property type="match status" value="1"/>
</dbReference>
<evidence type="ECO:0000256" key="13">
    <source>
        <dbReference type="ARBA" id="ARBA00023125"/>
    </source>
</evidence>
<feature type="domain" description="UBZ4-type" evidence="22">
    <location>
        <begin position="153"/>
        <end position="181"/>
    </location>
</feature>
<evidence type="ECO:0000256" key="8">
    <source>
        <dbReference type="ARBA" id="ARBA00022723"/>
    </source>
</evidence>
<evidence type="ECO:0000256" key="2">
    <source>
        <dbReference type="ARBA" id="ARBA00004123"/>
    </source>
</evidence>
<dbReference type="GO" id="GO:0061630">
    <property type="term" value="F:ubiquitin protein ligase activity"/>
    <property type="evidence" value="ECO:0007669"/>
    <property type="project" value="UniProtKB-UniRule"/>
</dbReference>
<comment type="caution">
    <text evidence="23">The sequence shown here is derived from an EMBL/GenBank/DDBJ whole genome shotgun (WGS) entry which is preliminary data.</text>
</comment>
<keyword evidence="13 18" id="KW-0238">DNA-binding</keyword>
<evidence type="ECO:0000256" key="11">
    <source>
        <dbReference type="ARBA" id="ARBA00022786"/>
    </source>
</evidence>
<evidence type="ECO:0000259" key="20">
    <source>
        <dbReference type="PROSITE" id="PS50089"/>
    </source>
</evidence>
<dbReference type="InterPro" id="IPR003034">
    <property type="entry name" value="SAP_dom"/>
</dbReference>
<evidence type="ECO:0000313" key="23">
    <source>
        <dbReference type="EMBL" id="OVF10793.1"/>
    </source>
</evidence>
<comment type="subunit">
    <text evidence="18">Interacts with E2 UBC2, forming a complex with ubiquitin ligase activity.</text>
</comment>
<comment type="subcellular location">
    <subcellularLocation>
        <location evidence="2 18">Nucleus</location>
    </subcellularLocation>
</comment>
<dbReference type="InterPro" id="IPR004580">
    <property type="entry name" value="Rad18_fungi"/>
</dbReference>
<dbReference type="OMA" id="NANCDSN"/>
<feature type="domain" description="RING-type" evidence="20">
    <location>
        <begin position="26"/>
        <end position="64"/>
    </location>
</feature>
<dbReference type="SUPFAM" id="SSF57850">
    <property type="entry name" value="RING/U-box"/>
    <property type="match status" value="1"/>
</dbReference>
<comment type="catalytic activity">
    <reaction evidence="1 18">
        <text>S-ubiquitinyl-[E2 ubiquitin-conjugating enzyme]-L-cysteine + [acceptor protein]-L-lysine = [E2 ubiquitin-conjugating enzyme]-L-cysteine + N(6)-ubiquitinyl-[acceptor protein]-L-lysine.</text>
        <dbReference type="EC" id="2.3.2.27"/>
    </reaction>
</comment>
<dbReference type="GO" id="GO:0016874">
    <property type="term" value="F:ligase activity"/>
    <property type="evidence" value="ECO:0007669"/>
    <property type="project" value="UniProtKB-KW"/>
</dbReference>
<dbReference type="GO" id="GO:0008270">
    <property type="term" value="F:zinc ion binding"/>
    <property type="evidence" value="ECO:0007669"/>
    <property type="project" value="UniProtKB-KW"/>
</dbReference>
<dbReference type="SMART" id="SM00734">
    <property type="entry name" value="ZnF_Rad18"/>
    <property type="match status" value="1"/>
</dbReference>
<name>A0AA91Q3X7_CLALS</name>
<organism evidence="23 24">
    <name type="scientific">Clavispora lusitaniae</name>
    <name type="common">Candida lusitaniae</name>
    <dbReference type="NCBI Taxonomy" id="36911"/>
    <lineage>
        <taxon>Eukaryota</taxon>
        <taxon>Fungi</taxon>
        <taxon>Dikarya</taxon>
        <taxon>Ascomycota</taxon>
        <taxon>Saccharomycotina</taxon>
        <taxon>Pichiomycetes</taxon>
        <taxon>Metschnikowiaceae</taxon>
        <taxon>Clavispora</taxon>
    </lineage>
</organism>
<feature type="compositionally biased region" description="Basic and acidic residues" evidence="19">
    <location>
        <begin position="120"/>
        <end position="142"/>
    </location>
</feature>
<evidence type="ECO:0000256" key="14">
    <source>
        <dbReference type="ARBA" id="ARBA00023204"/>
    </source>
</evidence>
<dbReference type="NCBIfam" id="TIGR00599">
    <property type="entry name" value="rad18"/>
    <property type="match status" value="1"/>
</dbReference>
<dbReference type="Pfam" id="PF02037">
    <property type="entry name" value="SAP"/>
    <property type="match status" value="1"/>
</dbReference>
<dbReference type="SMART" id="SM00184">
    <property type="entry name" value="RING"/>
    <property type="match status" value="1"/>
</dbReference>
<evidence type="ECO:0000256" key="18">
    <source>
        <dbReference type="RuleBase" id="RU368093"/>
    </source>
</evidence>
<feature type="compositionally biased region" description="Polar residues" evidence="19">
    <location>
        <begin position="107"/>
        <end position="116"/>
    </location>
</feature>
<dbReference type="EC" id="2.3.2.27" evidence="5 18"/>
<feature type="domain" description="SAP" evidence="21">
    <location>
        <begin position="227"/>
        <end position="261"/>
    </location>
</feature>
<accession>A0AA91Q3X7</accession>
<evidence type="ECO:0000256" key="19">
    <source>
        <dbReference type="SAM" id="MobiDB-lite"/>
    </source>
</evidence>
<dbReference type="InterPro" id="IPR006642">
    <property type="entry name" value="Rad18_UBZ4"/>
</dbReference>
<keyword evidence="23" id="KW-0436">Ligase</keyword>
<evidence type="ECO:0000256" key="5">
    <source>
        <dbReference type="ARBA" id="ARBA00012483"/>
    </source>
</evidence>
<protein>
    <recommendedName>
        <fullName evidence="6 18">Postreplication repair E3 ubiquitin-protein ligase RAD18</fullName>
        <ecNumber evidence="5 18">2.3.2.27</ecNumber>
    </recommendedName>
    <alternativeName>
        <fullName evidence="18">RING-type E3 ubiquitin transferase RAD18</fullName>
    </alternativeName>
</protein>
<dbReference type="GO" id="GO:0003697">
    <property type="term" value="F:single-stranded DNA binding"/>
    <property type="evidence" value="ECO:0007669"/>
    <property type="project" value="UniProtKB-UniRule"/>
</dbReference>
<keyword evidence="15 18" id="KW-0539">Nucleus</keyword>
<keyword evidence="10 16" id="KW-0863">Zinc-finger</keyword>
<dbReference type="KEGG" id="clus:A9F13_01g02134"/>
<reference evidence="23 24" key="1">
    <citation type="submission" date="2017-04" db="EMBL/GenBank/DDBJ databases">
        <title>Draft genome of the yeast Clavispora lusitaniae type strain CBS 6936.</title>
        <authorList>
            <person name="Durrens P."/>
            <person name="Klopp C."/>
            <person name="Biteau N."/>
            <person name="Fitton-Ouhabi V."/>
            <person name="Dementhon K."/>
            <person name="Accoceberry I."/>
            <person name="Sherman D.J."/>
            <person name="Noel T."/>
        </authorList>
    </citation>
    <scope>NUCLEOTIDE SEQUENCE [LARGE SCALE GENOMIC DNA]</scope>
    <source>
        <strain evidence="23 24">CBS 6936</strain>
    </source>
</reference>
<comment type="function">
    <text evidence="18">E3 RING-finger protein, member of the UBC2/RAD6 epistasis group. Associates to the E2 ubiquitin conjugating enzyme UBC2/RAD6 to form the UBC2-RAD18 ubiquitin ligase complex involved in postreplicative repair (PRR) of damaged DNA.</text>
</comment>
<dbReference type="GO" id="GO:0006281">
    <property type="term" value="P:DNA repair"/>
    <property type="evidence" value="ECO:0007669"/>
    <property type="project" value="UniProtKB-KW"/>
</dbReference>
<dbReference type="GO" id="GO:0006513">
    <property type="term" value="P:protein monoubiquitination"/>
    <property type="evidence" value="ECO:0007669"/>
    <property type="project" value="InterPro"/>
</dbReference>
<dbReference type="InterPro" id="IPR039577">
    <property type="entry name" value="Rad18"/>
</dbReference>
<evidence type="ECO:0000256" key="6">
    <source>
        <dbReference type="ARBA" id="ARBA00015551"/>
    </source>
</evidence>
<dbReference type="PROSITE" id="PS51908">
    <property type="entry name" value="ZF_UBZ4"/>
    <property type="match status" value="1"/>
</dbReference>
<comment type="similarity">
    <text evidence="4 18">Belongs to the RAD18 family.</text>
</comment>
<dbReference type="InterPro" id="IPR013083">
    <property type="entry name" value="Znf_RING/FYVE/PHD"/>
</dbReference>
<dbReference type="SMART" id="SM00513">
    <property type="entry name" value="SAP"/>
    <property type="match status" value="1"/>
</dbReference>
<evidence type="ECO:0000256" key="15">
    <source>
        <dbReference type="ARBA" id="ARBA00023242"/>
    </source>
</evidence>
<keyword evidence="12 18" id="KW-0862">Zinc</keyword>
<evidence type="ECO:0000256" key="3">
    <source>
        <dbReference type="ARBA" id="ARBA00004906"/>
    </source>
</evidence>
<evidence type="ECO:0000259" key="21">
    <source>
        <dbReference type="PROSITE" id="PS50800"/>
    </source>
</evidence>
<feature type="region of interest" description="Disordered" evidence="19">
    <location>
        <begin position="362"/>
        <end position="435"/>
    </location>
</feature>
<dbReference type="AlphaFoldDB" id="A0AA91Q3X7"/>
<evidence type="ECO:0000256" key="1">
    <source>
        <dbReference type="ARBA" id="ARBA00000900"/>
    </source>
</evidence>
<evidence type="ECO:0000256" key="16">
    <source>
        <dbReference type="PROSITE-ProRule" id="PRU00175"/>
    </source>
</evidence>
<dbReference type="PANTHER" id="PTHR14134">
    <property type="entry name" value="E3 UBIQUITIN-PROTEIN LIGASE RAD18"/>
    <property type="match status" value="1"/>
</dbReference>
<keyword evidence="9 17" id="KW-0227">DNA damage</keyword>
<feature type="region of interest" description="Disordered" evidence="19">
    <location>
        <begin position="99"/>
        <end position="142"/>
    </location>
</feature>
<evidence type="ECO:0000313" key="24">
    <source>
        <dbReference type="Proteomes" id="UP000195602"/>
    </source>
</evidence>
<dbReference type="PROSITE" id="PS50089">
    <property type="entry name" value="ZF_RING_2"/>
    <property type="match status" value="1"/>
</dbReference>
<evidence type="ECO:0000259" key="22">
    <source>
        <dbReference type="PROSITE" id="PS51908"/>
    </source>
</evidence>
<sequence length="475" mass="53975">MADFDPSDWKNTRLPKLAQLDSLQRCLICKDFLRAPVMTSCNHTFCSQCIRQHLLSESSCPLCKAEQFESNLKRVILLEEIVSCFQDLRPALIALATQSQEQDDIRSTQNETNSVLKNVGHRDNMVSSSSEKEKKKLQEEKDSGVIEVPDTENVSCPVCNERMPADLLQRKHLDECLRGTTRPKRRRTEISSFFQPRKKREIDHEHFYFSEAHKHHHEARRMPKMDYASLSTPKLKEKLAQLHLSISGTRSQLEMRYNHYYLLHNSNLDSSRPVSDLELRQKLKQWERSHSAFSAAASPNPVFGDSISHKSITDKDFSVSVWMDKYKQEFHALVRAAKRSRRKRGALESTITETTKSGVDFEEVTVDKDDSIEKNGSKINQNGSSNRGTQSLQGEKITESSIGSFSVPGKSEELHAAETPNAEKSSGVECHEPKIDASLNTASKIKINSKQDEVMNGDAAEFDFSSSTLFVKRHE</sequence>
<dbReference type="PROSITE" id="PS50800">
    <property type="entry name" value="SAP"/>
    <property type="match status" value="1"/>
</dbReference>
<dbReference type="Gene3D" id="3.30.160.60">
    <property type="entry name" value="Classic Zinc Finger"/>
    <property type="match status" value="1"/>
</dbReference>
<keyword evidence="7 18" id="KW-0808">Transferase</keyword>
<dbReference type="Gene3D" id="3.30.40.10">
    <property type="entry name" value="Zinc/RING finger domain, C3HC4 (zinc finger)"/>
    <property type="match status" value="1"/>
</dbReference>
<evidence type="ECO:0000256" key="17">
    <source>
        <dbReference type="PROSITE-ProRule" id="PRU01256"/>
    </source>
</evidence>
<dbReference type="InterPro" id="IPR017907">
    <property type="entry name" value="Znf_RING_CS"/>
</dbReference>
<dbReference type="GO" id="GO:0006301">
    <property type="term" value="P:DNA damage tolerance"/>
    <property type="evidence" value="ECO:0007669"/>
    <property type="project" value="InterPro"/>
</dbReference>
<dbReference type="Pfam" id="PF13923">
    <property type="entry name" value="zf-C3HC4_2"/>
    <property type="match status" value="1"/>
</dbReference>
<dbReference type="FunFam" id="3.30.40.10:FF:000172">
    <property type="entry name" value="E3 ubiquitin-protein ligase RAD18"/>
    <property type="match status" value="1"/>
</dbReference>
<keyword evidence="8 18" id="KW-0479">Metal-binding</keyword>
<dbReference type="GO" id="GO:0097505">
    <property type="term" value="C:Rad6-Rad18 complex"/>
    <property type="evidence" value="ECO:0007669"/>
    <property type="project" value="TreeGrafter"/>
</dbReference>
<keyword evidence="11 18" id="KW-0833">Ubl conjugation pathway</keyword>
<keyword evidence="14 17" id="KW-0234">DNA repair</keyword>
<dbReference type="EMBL" id="LYUB02000001">
    <property type="protein sequence ID" value="OVF10793.1"/>
    <property type="molecule type" value="Genomic_DNA"/>
</dbReference>
<gene>
    <name evidence="23" type="ORF">A9F13_01g02134</name>
</gene>
<feature type="compositionally biased region" description="Polar residues" evidence="19">
    <location>
        <begin position="377"/>
        <end position="404"/>
    </location>
</feature>
<comment type="pathway">
    <text evidence="3 18">Protein modification; protein ubiquitination.</text>
</comment>
<dbReference type="Proteomes" id="UP000195602">
    <property type="component" value="Unassembled WGS sequence"/>
</dbReference>
<dbReference type="GO" id="GO:0005634">
    <property type="term" value="C:nucleus"/>
    <property type="evidence" value="ECO:0007669"/>
    <property type="project" value="UniProtKB-SubCell"/>
</dbReference>